<evidence type="ECO:0000313" key="4">
    <source>
        <dbReference type="EMBL" id="PVE48470.1"/>
    </source>
</evidence>
<dbReference type="PROSITE" id="PS51186">
    <property type="entry name" value="GNAT"/>
    <property type="match status" value="1"/>
</dbReference>
<dbReference type="EMBL" id="QDDR01000002">
    <property type="protein sequence ID" value="PVE48470.1"/>
    <property type="molecule type" value="Genomic_DNA"/>
</dbReference>
<keyword evidence="1 4" id="KW-0808">Transferase</keyword>
<evidence type="ECO:0000256" key="2">
    <source>
        <dbReference type="ARBA" id="ARBA00023315"/>
    </source>
</evidence>
<feature type="domain" description="N-acetyltransferase" evidence="3">
    <location>
        <begin position="1"/>
        <end position="152"/>
    </location>
</feature>
<name>A0A2T7UUM5_9RHOB</name>
<dbReference type="AlphaFoldDB" id="A0A2T7UUM5"/>
<keyword evidence="5" id="KW-1185">Reference proteome</keyword>
<dbReference type="CDD" id="cd04301">
    <property type="entry name" value="NAT_SF"/>
    <property type="match status" value="1"/>
</dbReference>
<dbReference type="InterPro" id="IPR050832">
    <property type="entry name" value="Bact_Acetyltransf"/>
</dbReference>
<dbReference type="GO" id="GO:0016747">
    <property type="term" value="F:acyltransferase activity, transferring groups other than amino-acyl groups"/>
    <property type="evidence" value="ECO:0007669"/>
    <property type="project" value="InterPro"/>
</dbReference>
<dbReference type="RefSeq" id="WP_107750643.1">
    <property type="nucleotide sequence ID" value="NZ_QBKF01000002.1"/>
</dbReference>
<gene>
    <name evidence="4" type="ORF">DDE23_05250</name>
</gene>
<keyword evidence="2" id="KW-0012">Acyltransferase</keyword>
<accession>A0A2T7UUM5</accession>
<dbReference type="PANTHER" id="PTHR43877:SF1">
    <property type="entry name" value="ACETYLTRANSFERASE"/>
    <property type="match status" value="1"/>
</dbReference>
<dbReference type="InterPro" id="IPR016181">
    <property type="entry name" value="Acyl_CoA_acyltransferase"/>
</dbReference>
<protein>
    <submittedName>
        <fullName evidence="4">GNAT family N-acetyltransferase</fullName>
    </submittedName>
</protein>
<proteinExistence type="predicted"/>
<dbReference type="Proteomes" id="UP000244810">
    <property type="component" value="Unassembled WGS sequence"/>
</dbReference>
<dbReference type="Pfam" id="PF00583">
    <property type="entry name" value="Acetyltransf_1"/>
    <property type="match status" value="1"/>
</dbReference>
<dbReference type="PANTHER" id="PTHR43877">
    <property type="entry name" value="AMINOALKYLPHOSPHONATE N-ACETYLTRANSFERASE-RELATED-RELATED"/>
    <property type="match status" value="1"/>
</dbReference>
<organism evidence="4 5">
    <name type="scientific">Pararhodobacter aggregans</name>
    <dbReference type="NCBI Taxonomy" id="404875"/>
    <lineage>
        <taxon>Bacteria</taxon>
        <taxon>Pseudomonadati</taxon>
        <taxon>Pseudomonadota</taxon>
        <taxon>Alphaproteobacteria</taxon>
        <taxon>Rhodobacterales</taxon>
        <taxon>Paracoccaceae</taxon>
        <taxon>Pararhodobacter</taxon>
    </lineage>
</organism>
<dbReference type="InterPro" id="IPR000182">
    <property type="entry name" value="GNAT_dom"/>
</dbReference>
<dbReference type="SUPFAM" id="SSF55729">
    <property type="entry name" value="Acyl-CoA N-acyltransferases (Nat)"/>
    <property type="match status" value="1"/>
</dbReference>
<reference evidence="4 5" key="1">
    <citation type="journal article" date="2011" name="Syst. Appl. Microbiol.">
        <title>Defluviimonas denitrificans gen. nov., sp. nov., and Pararhodobacter aggregans gen. nov., sp. nov., non-phototrophic Rhodobacteraceae from the biofilter of a marine aquaculture.</title>
        <authorList>
            <person name="Foesel B.U."/>
            <person name="Drake H.L."/>
            <person name="Schramm A."/>
        </authorList>
    </citation>
    <scope>NUCLEOTIDE SEQUENCE [LARGE SCALE GENOMIC DNA]</scope>
    <source>
        <strain evidence="4 5">D1-19</strain>
    </source>
</reference>
<dbReference type="Gene3D" id="3.40.630.30">
    <property type="match status" value="1"/>
</dbReference>
<evidence type="ECO:0000313" key="5">
    <source>
        <dbReference type="Proteomes" id="UP000244810"/>
    </source>
</evidence>
<sequence>MAMDRIGIARLAAADRADWEPLWQDNLRHFRAPEGAFADLPVIWQRLLDPAAPLWGWLIRVGGRPAGLGHVVLRWHTFSAGHVALLEDLWIAPFARRQGLGERLIAHLAVEGRAAGWRRIEWETEADNHAAQRLYDRIAEPDPARRYRLPLG</sequence>
<evidence type="ECO:0000259" key="3">
    <source>
        <dbReference type="PROSITE" id="PS51186"/>
    </source>
</evidence>
<dbReference type="OrthoDB" id="9805924at2"/>
<comment type="caution">
    <text evidence="4">The sequence shown here is derived from an EMBL/GenBank/DDBJ whole genome shotgun (WGS) entry which is preliminary data.</text>
</comment>
<evidence type="ECO:0000256" key="1">
    <source>
        <dbReference type="ARBA" id="ARBA00022679"/>
    </source>
</evidence>